<proteinExistence type="inferred from homology"/>
<gene>
    <name evidence="4" type="ORF">LDX50_30210</name>
</gene>
<dbReference type="SMART" id="SM00642">
    <property type="entry name" value="Aamy"/>
    <property type="match status" value="1"/>
</dbReference>
<dbReference type="Proteomes" id="UP001139409">
    <property type="component" value="Unassembled WGS sequence"/>
</dbReference>
<evidence type="ECO:0000259" key="3">
    <source>
        <dbReference type="SMART" id="SM00642"/>
    </source>
</evidence>
<evidence type="ECO:0000313" key="5">
    <source>
        <dbReference type="Proteomes" id="UP001139409"/>
    </source>
</evidence>
<feature type="chain" id="PRO_5040904826" evidence="2">
    <location>
        <begin position="21"/>
        <end position="1215"/>
    </location>
</feature>
<name>A0A9X1HWF2_9BACT</name>
<comment type="caution">
    <text evidence="4">The sequence shown here is derived from an EMBL/GenBank/DDBJ whole genome shotgun (WGS) entry which is preliminary data.</text>
</comment>
<evidence type="ECO:0000256" key="2">
    <source>
        <dbReference type="SAM" id="SignalP"/>
    </source>
</evidence>
<accession>A0A9X1HWF2</accession>
<dbReference type="CDD" id="cd11350">
    <property type="entry name" value="AmyAc_4"/>
    <property type="match status" value="1"/>
</dbReference>
<dbReference type="Pfam" id="PF16328">
    <property type="entry name" value="DUF4961"/>
    <property type="match status" value="2"/>
</dbReference>
<dbReference type="Pfam" id="PF18962">
    <property type="entry name" value="Por_Secre_tail"/>
    <property type="match status" value="1"/>
</dbReference>
<dbReference type="Gene3D" id="3.20.20.80">
    <property type="entry name" value="Glycosidases"/>
    <property type="match status" value="1"/>
</dbReference>
<feature type="signal peptide" evidence="2">
    <location>
        <begin position="1"/>
        <end position="20"/>
    </location>
</feature>
<dbReference type="GO" id="GO:0005975">
    <property type="term" value="P:carbohydrate metabolic process"/>
    <property type="evidence" value="ECO:0007669"/>
    <property type="project" value="InterPro"/>
</dbReference>
<reference evidence="4" key="1">
    <citation type="submission" date="2021-09" db="EMBL/GenBank/DDBJ databases">
        <title>Fulvivirga sp. isolated from coastal sediment.</title>
        <authorList>
            <person name="Yu H."/>
        </authorList>
    </citation>
    <scope>NUCLEOTIDE SEQUENCE</scope>
    <source>
        <strain evidence="4">1062</strain>
    </source>
</reference>
<dbReference type="InterPro" id="IPR014756">
    <property type="entry name" value="Ig_E-set"/>
</dbReference>
<evidence type="ECO:0000256" key="1">
    <source>
        <dbReference type="ARBA" id="ARBA00008061"/>
    </source>
</evidence>
<dbReference type="SUPFAM" id="SSF81296">
    <property type="entry name" value="E set domains"/>
    <property type="match status" value="1"/>
</dbReference>
<evidence type="ECO:0000313" key="4">
    <source>
        <dbReference type="EMBL" id="MCA6079185.1"/>
    </source>
</evidence>
<organism evidence="4 5">
    <name type="scientific">Fulvivirga sedimenti</name>
    <dbReference type="NCBI Taxonomy" id="2879465"/>
    <lineage>
        <taxon>Bacteria</taxon>
        <taxon>Pseudomonadati</taxon>
        <taxon>Bacteroidota</taxon>
        <taxon>Cytophagia</taxon>
        <taxon>Cytophagales</taxon>
        <taxon>Fulvivirgaceae</taxon>
        <taxon>Fulvivirga</taxon>
    </lineage>
</organism>
<dbReference type="NCBIfam" id="TIGR04183">
    <property type="entry name" value="Por_Secre_tail"/>
    <property type="match status" value="1"/>
</dbReference>
<dbReference type="Pfam" id="PF00128">
    <property type="entry name" value="Alpha-amylase"/>
    <property type="match status" value="1"/>
</dbReference>
<keyword evidence="2" id="KW-0732">Signal</keyword>
<dbReference type="InterPro" id="IPR013783">
    <property type="entry name" value="Ig-like_fold"/>
</dbReference>
<dbReference type="RefSeq" id="WP_225700045.1">
    <property type="nucleotide sequence ID" value="NZ_JAIXNE010000010.1"/>
</dbReference>
<dbReference type="Gene3D" id="2.60.40.10">
    <property type="entry name" value="Immunoglobulins"/>
    <property type="match status" value="1"/>
</dbReference>
<protein>
    <submittedName>
        <fullName evidence="4">T9SS type A sorting domain-containing protein</fullName>
    </submittedName>
</protein>
<dbReference type="AlphaFoldDB" id="A0A9X1HWF2"/>
<dbReference type="InterPro" id="IPR032522">
    <property type="entry name" value="DUF4961"/>
</dbReference>
<dbReference type="InterPro" id="IPR026444">
    <property type="entry name" value="Secre_tail"/>
</dbReference>
<dbReference type="InterPro" id="IPR017853">
    <property type="entry name" value="GH"/>
</dbReference>
<dbReference type="SUPFAM" id="SSF51445">
    <property type="entry name" value="(Trans)glycosidases"/>
    <property type="match status" value="1"/>
</dbReference>
<dbReference type="PANTHER" id="PTHR43002">
    <property type="entry name" value="GLYCOGEN DEBRANCHING ENZYME"/>
    <property type="match status" value="1"/>
</dbReference>
<sequence length="1215" mass="133405">MKKLLLISGLLLLVIFPMMAQEGLVRIEPASANGDQQIRVIYDATLGATALVGASKVYMHSGVITDGPSGTDWQYVVGDWGQDNGIGQMTAVDGETDQWEITLSPTARDYYNVPGGTNIFRLSMVFRNPDGTLKGAGTPGSYSWGSVASNGDIFINLELGAFVQITDPDNSELFIDNGETINFAASASSEVTNMTLAIDEGSGFNVVATVTSGTTISYGYMPVNSGDVDVRVNATIDGEEVSTVRSFSINVIPATVEEPMPSGMLKGINYTSATTATLVLEAPNKNFVYVVGDFNNWQTSNAYLMKRDPATGYYWYELTGLTSGTKYVFQYWIDGVIRVGDPYADEVADPDDDPFIPASVFPNIAPYNQPYGPATILQTGQADFSWAVTESSWTPPAKEDLMVYELLLRDFLETHSYDDLIDTLSYIRRLGINAIELMPIMEFEGNISWGYNPSYFFAVDKYYGTKNDFKRFVQAAHAEGIAVIMDMVLNHAFGENPMVRMYFSNGAPTAESPWFNTVARHPFNVGYDFNHESSFTQAFVDSVNNYWLSEYHVDGYRFDLSKGFTQVNTGSDVGAWSAYDASRIAILKRMAGEIWDDHPEAYVILEHFGSGQEEAELAAEGMVPWRNMHGSAISSLVGPQGDFSAANATTHVSYMESHDEERILHEAYGQGGTSGAYSTQDSVILLERLKMNAAFFFMLKGPKMVWQFGELGYDYFLNGPNGINRLDPKPLPWGSGNLGYYEDPLRQYVYDVFGGILSLRNEYADQIRNAQYTIDVAGADRQIVIDGTVNDFVIVGNYDLSPVTMTANFTSTGTWFDYFSGDEYQVNTTSQSITLQPGEFHVYTNQKLSNGFADAVETFQVPVTVSPDPFTKDTEITIRFDAKKANPAGTGGLIGASKVFMYSGVVKESGASQDLSNIVNDASAEMTPVSGETDVWEITLTPSDYYGLDASEIIFRLGMYFRNENGTLLGKGFRGSDIFLSVLPQGDALTVSPADFSQTDQITITYDARFGSGALAGASKVYMHSGVVLTDKSVPVGSDWTRVVGEWGVDNGVGQMTAVPGEPGKWQITLTPKSYYSLTGNQQAYWLAMVFRNADGSVKSALEAGNYEGYFVAGNGDIYVDVPNTDTVVGIEQEQGRSDWIYPNPASDLVRVQMKDRSLTAVMISDLQGRTLVYREISNFTETKLNVAALREGVYLLVITDDRGGSYVRKLSIKR</sequence>
<dbReference type="InterPro" id="IPR006047">
    <property type="entry name" value="GH13_cat_dom"/>
</dbReference>
<dbReference type="EMBL" id="JAIXNE010000010">
    <property type="protein sequence ID" value="MCA6079185.1"/>
    <property type="molecule type" value="Genomic_DNA"/>
</dbReference>
<comment type="similarity">
    <text evidence="1">Belongs to the glycosyl hydrolase 13 family.</text>
</comment>
<feature type="domain" description="Glycosyl hydrolase family 13 catalytic" evidence="3">
    <location>
        <begin position="405"/>
        <end position="746"/>
    </location>
</feature>
<keyword evidence="5" id="KW-1185">Reference proteome</keyword>